<accession>A0A518BS37</accession>
<name>A0A518BS37_9BACT</name>
<dbReference type="Proteomes" id="UP000316921">
    <property type="component" value="Chromosome"/>
</dbReference>
<feature type="region of interest" description="Disordered" evidence="1">
    <location>
        <begin position="108"/>
        <end position="133"/>
    </location>
</feature>
<sequence precursor="true">MDQPPVPKFQKPGFDRMKKLASHVCLVALTLLVVATVRAASDPIPFPSPTEEAQAERDEGMQESNQWHENDGEGQEWEWAGENFIYEGEVKSEAAEWAVHEMVEDGFLTESHAKEGAKEWWKNDRESPLNREP</sequence>
<dbReference type="AlphaFoldDB" id="A0A518BS37"/>
<keyword evidence="4" id="KW-1185">Reference proteome</keyword>
<evidence type="ECO:0000313" key="3">
    <source>
        <dbReference type="EMBL" id="QDU69783.1"/>
    </source>
</evidence>
<dbReference type="KEGG" id="pbap:Pla133_49050"/>
<gene>
    <name evidence="3" type="ORF">Pla133_49050</name>
</gene>
<organism evidence="3 4">
    <name type="scientific">Engelhardtia mirabilis</name>
    <dbReference type="NCBI Taxonomy" id="2528011"/>
    <lineage>
        <taxon>Bacteria</taxon>
        <taxon>Pseudomonadati</taxon>
        <taxon>Planctomycetota</taxon>
        <taxon>Planctomycetia</taxon>
        <taxon>Planctomycetia incertae sedis</taxon>
        <taxon>Engelhardtia</taxon>
    </lineage>
</organism>
<feature type="compositionally biased region" description="Basic and acidic residues" evidence="1">
    <location>
        <begin position="111"/>
        <end position="133"/>
    </location>
</feature>
<protein>
    <submittedName>
        <fullName evidence="3">Uncharacterized protein</fullName>
    </submittedName>
</protein>
<dbReference type="EMBL" id="CP036287">
    <property type="protein sequence ID" value="QDU69783.1"/>
    <property type="molecule type" value="Genomic_DNA"/>
</dbReference>
<feature type="signal peptide" evidence="2">
    <location>
        <begin position="1"/>
        <end position="39"/>
    </location>
</feature>
<feature type="chain" id="PRO_5022242174" evidence="2">
    <location>
        <begin position="40"/>
        <end position="133"/>
    </location>
</feature>
<proteinExistence type="predicted"/>
<feature type="region of interest" description="Disordered" evidence="1">
    <location>
        <begin position="40"/>
        <end position="74"/>
    </location>
</feature>
<reference evidence="3 4" key="1">
    <citation type="submission" date="2019-02" db="EMBL/GenBank/DDBJ databases">
        <title>Deep-cultivation of Planctomycetes and their phenomic and genomic characterization uncovers novel biology.</title>
        <authorList>
            <person name="Wiegand S."/>
            <person name="Jogler M."/>
            <person name="Boedeker C."/>
            <person name="Pinto D."/>
            <person name="Vollmers J."/>
            <person name="Rivas-Marin E."/>
            <person name="Kohn T."/>
            <person name="Peeters S.H."/>
            <person name="Heuer A."/>
            <person name="Rast P."/>
            <person name="Oberbeckmann S."/>
            <person name="Bunk B."/>
            <person name="Jeske O."/>
            <person name="Meyerdierks A."/>
            <person name="Storesund J.E."/>
            <person name="Kallscheuer N."/>
            <person name="Luecker S."/>
            <person name="Lage O.M."/>
            <person name="Pohl T."/>
            <person name="Merkel B.J."/>
            <person name="Hornburger P."/>
            <person name="Mueller R.-W."/>
            <person name="Bruemmer F."/>
            <person name="Labrenz M."/>
            <person name="Spormann A.M."/>
            <person name="Op den Camp H."/>
            <person name="Overmann J."/>
            <person name="Amann R."/>
            <person name="Jetten M.S.M."/>
            <person name="Mascher T."/>
            <person name="Medema M.H."/>
            <person name="Devos D.P."/>
            <person name="Kaster A.-K."/>
            <person name="Ovreas L."/>
            <person name="Rohde M."/>
            <person name="Galperin M.Y."/>
            <person name="Jogler C."/>
        </authorList>
    </citation>
    <scope>NUCLEOTIDE SEQUENCE [LARGE SCALE GENOMIC DNA]</scope>
    <source>
        <strain evidence="3 4">Pla133</strain>
    </source>
</reference>
<keyword evidence="2" id="KW-0732">Signal</keyword>
<evidence type="ECO:0000313" key="4">
    <source>
        <dbReference type="Proteomes" id="UP000316921"/>
    </source>
</evidence>
<evidence type="ECO:0000256" key="2">
    <source>
        <dbReference type="SAM" id="SignalP"/>
    </source>
</evidence>
<evidence type="ECO:0000256" key="1">
    <source>
        <dbReference type="SAM" id="MobiDB-lite"/>
    </source>
</evidence>
<feature type="compositionally biased region" description="Basic and acidic residues" evidence="1">
    <location>
        <begin position="54"/>
        <end position="71"/>
    </location>
</feature>